<protein>
    <submittedName>
        <fullName evidence="2">Uncharacterized protein</fullName>
    </submittedName>
</protein>
<accession>A0AAX2AHE6</accession>
<sequence length="71" mass="8198">MSYNMVSVIAIAITAVIALLASHYFTLMFFEEEHSLFKIVQLIIAIVTMTTFYAPIKYYLIKKMGVEEEKE</sequence>
<reference evidence="2 3" key="1">
    <citation type="submission" date="2017-09" db="EMBL/GenBank/DDBJ databases">
        <title>Genomics of the genus Arcobacter.</title>
        <authorList>
            <person name="Perez-Cataluna A."/>
            <person name="Figueras M.J."/>
            <person name="Salas-Masso N."/>
        </authorList>
    </citation>
    <scope>NUCLEOTIDE SEQUENCE [LARGE SCALE GENOMIC DNA]</scope>
    <source>
        <strain evidence="2 3">CECT 7386</strain>
    </source>
</reference>
<dbReference type="EMBL" id="NXID01000029">
    <property type="protein sequence ID" value="RXK15453.1"/>
    <property type="molecule type" value="Genomic_DNA"/>
</dbReference>
<keyword evidence="1" id="KW-0812">Transmembrane</keyword>
<feature type="transmembrane region" description="Helical" evidence="1">
    <location>
        <begin position="7"/>
        <end position="30"/>
    </location>
</feature>
<gene>
    <name evidence="2" type="ORF">CP985_08800</name>
</gene>
<feature type="transmembrane region" description="Helical" evidence="1">
    <location>
        <begin position="36"/>
        <end position="54"/>
    </location>
</feature>
<dbReference type="AlphaFoldDB" id="A0AAX2AHE6"/>
<comment type="caution">
    <text evidence="2">The sequence shown here is derived from an EMBL/GenBank/DDBJ whole genome shotgun (WGS) entry which is preliminary data.</text>
</comment>
<keyword evidence="1" id="KW-0472">Membrane</keyword>
<evidence type="ECO:0000313" key="3">
    <source>
        <dbReference type="Proteomes" id="UP000290092"/>
    </source>
</evidence>
<organism evidence="2 3">
    <name type="scientific">Malaciobacter mytili LMG 24559</name>
    <dbReference type="NCBI Taxonomy" id="1032238"/>
    <lineage>
        <taxon>Bacteria</taxon>
        <taxon>Pseudomonadati</taxon>
        <taxon>Campylobacterota</taxon>
        <taxon>Epsilonproteobacteria</taxon>
        <taxon>Campylobacterales</taxon>
        <taxon>Arcobacteraceae</taxon>
        <taxon>Malaciobacter</taxon>
    </lineage>
</organism>
<dbReference type="KEGG" id="amyt:AMYT_2179"/>
<proteinExistence type="predicted"/>
<dbReference type="Proteomes" id="UP000290092">
    <property type="component" value="Unassembled WGS sequence"/>
</dbReference>
<evidence type="ECO:0000313" key="2">
    <source>
        <dbReference type="EMBL" id="RXK15453.1"/>
    </source>
</evidence>
<evidence type="ECO:0000256" key="1">
    <source>
        <dbReference type="SAM" id="Phobius"/>
    </source>
</evidence>
<keyword evidence="1" id="KW-1133">Transmembrane helix</keyword>
<name>A0AAX2AHE6_9BACT</name>
<keyword evidence="3" id="KW-1185">Reference proteome</keyword>
<dbReference type="RefSeq" id="WP_114842553.1">
    <property type="nucleotide sequence ID" value="NZ_CP031219.1"/>
</dbReference>